<comment type="similarity">
    <text evidence="1">Belongs to the ROK (NagC/XylR) family.</text>
</comment>
<evidence type="ECO:0000313" key="4">
    <source>
        <dbReference type="EMBL" id="PWW24439.1"/>
    </source>
</evidence>
<comment type="caution">
    <text evidence="4">The sequence shown here is derived from an EMBL/GenBank/DDBJ whole genome shotgun (WGS) entry which is preliminary data.</text>
</comment>
<dbReference type="Pfam" id="PF00480">
    <property type="entry name" value="ROK"/>
    <property type="match status" value="1"/>
</dbReference>
<dbReference type="EMBL" id="QGTX01000001">
    <property type="protein sequence ID" value="PWW24439.1"/>
    <property type="molecule type" value="Genomic_DNA"/>
</dbReference>
<dbReference type="GO" id="GO:0016301">
    <property type="term" value="F:kinase activity"/>
    <property type="evidence" value="ECO:0007669"/>
    <property type="project" value="UniProtKB-KW"/>
</dbReference>
<dbReference type="InterPro" id="IPR005471">
    <property type="entry name" value="Tscrpt_reg_IclR_N"/>
</dbReference>
<gene>
    <name evidence="4" type="ORF">JD79_03619</name>
</gene>
<dbReference type="InterPro" id="IPR036388">
    <property type="entry name" value="WH-like_DNA-bd_sf"/>
</dbReference>
<evidence type="ECO:0000259" key="3">
    <source>
        <dbReference type="Pfam" id="PF09339"/>
    </source>
</evidence>
<feature type="domain" description="HTH iclR-type" evidence="3">
    <location>
        <begin position="32"/>
        <end position="76"/>
    </location>
</feature>
<reference evidence="5" key="1">
    <citation type="submission" date="2018-05" db="EMBL/GenBank/DDBJ databases">
        <authorList>
            <person name="Klenk H.-P."/>
            <person name="Huntemann M."/>
            <person name="Clum A."/>
            <person name="Pillay M."/>
            <person name="Palaniappan K."/>
            <person name="Varghese N."/>
            <person name="Mikhailova N."/>
            <person name="Stamatis D."/>
            <person name="Reddy T."/>
            <person name="Daum C."/>
            <person name="Shapiro N."/>
            <person name="Ivanova N."/>
            <person name="Kyrpides N."/>
            <person name="Woyke T."/>
        </authorList>
    </citation>
    <scope>NUCLEOTIDE SEQUENCE [LARGE SCALE GENOMIC DNA]</scope>
    <source>
        <strain evidence="5">DSM 45417</strain>
    </source>
</reference>
<dbReference type="Gene3D" id="1.10.10.10">
    <property type="entry name" value="Winged helix-like DNA-binding domain superfamily/Winged helix DNA-binding domain"/>
    <property type="match status" value="1"/>
</dbReference>
<sequence length="413" mass="41024">MHVTANLNPVPVPVSSPEGIRAGPGTPRRANLARVLRTVCTADAPPSRADVAAATGMTRATAARLADDLVAGGLLDEVEATPSGRRGRPATPLAPGSRVVALGLQADAGLLAGRVLDLRGRVVSERVEPGDLRGSDPAATLARLGALAAGLLGGLPDGTRVAGAGLALPGIVDGATGVLLRAPNLGWSDVRPADLLAPRLPGGLDAVPGNEADLAARTVAETAPGRPGPHRDFVYLSGQIGIGGATVLDGRVMCGSSGWAGEMGHVCVDPDGPACRCGSTGCLEQYAGRDALLAAAGLPRGTAPGELARRAAGGDPAAAAAVAGAARALGVALAGVLNVLDVPVVVLGGHLGELAGLLRPALEEHLGRRVLSARWRRPRVEAAPGAPAAGATGAALRALADVVDDPARWLGAH</sequence>
<accession>A0A317QN25</accession>
<dbReference type="AlphaFoldDB" id="A0A317QN25"/>
<name>A0A317QN25_9ACTN</name>
<dbReference type="SUPFAM" id="SSF53067">
    <property type="entry name" value="Actin-like ATPase domain"/>
    <property type="match status" value="2"/>
</dbReference>
<proteinExistence type="inferred from homology"/>
<dbReference type="PANTHER" id="PTHR18964">
    <property type="entry name" value="ROK (REPRESSOR, ORF, KINASE) FAMILY"/>
    <property type="match status" value="1"/>
</dbReference>
<keyword evidence="5" id="KW-1185">Reference proteome</keyword>
<evidence type="ECO:0000256" key="2">
    <source>
        <dbReference type="SAM" id="MobiDB-lite"/>
    </source>
</evidence>
<organism evidence="4 5">
    <name type="scientific">Geodermatophilus normandii</name>
    <dbReference type="NCBI Taxonomy" id="1137989"/>
    <lineage>
        <taxon>Bacteria</taxon>
        <taxon>Bacillati</taxon>
        <taxon>Actinomycetota</taxon>
        <taxon>Actinomycetes</taxon>
        <taxon>Geodermatophilales</taxon>
        <taxon>Geodermatophilaceae</taxon>
        <taxon>Geodermatophilus</taxon>
    </lineage>
</organism>
<dbReference type="PANTHER" id="PTHR18964:SF149">
    <property type="entry name" value="BIFUNCTIONAL UDP-N-ACETYLGLUCOSAMINE 2-EPIMERASE_N-ACETYLMANNOSAMINE KINASE"/>
    <property type="match status" value="1"/>
</dbReference>
<dbReference type="Proteomes" id="UP000246661">
    <property type="component" value="Unassembled WGS sequence"/>
</dbReference>
<dbReference type="GO" id="GO:0003677">
    <property type="term" value="F:DNA binding"/>
    <property type="evidence" value="ECO:0007669"/>
    <property type="project" value="InterPro"/>
</dbReference>
<dbReference type="InterPro" id="IPR000600">
    <property type="entry name" value="ROK"/>
</dbReference>
<dbReference type="OrthoDB" id="5174513at2"/>
<keyword evidence="4" id="KW-0808">Transferase</keyword>
<dbReference type="InterPro" id="IPR043129">
    <property type="entry name" value="ATPase_NBD"/>
</dbReference>
<keyword evidence="4" id="KW-0418">Kinase</keyword>
<dbReference type="InterPro" id="IPR036390">
    <property type="entry name" value="WH_DNA-bd_sf"/>
</dbReference>
<evidence type="ECO:0000256" key="1">
    <source>
        <dbReference type="ARBA" id="ARBA00006479"/>
    </source>
</evidence>
<dbReference type="GO" id="GO:0006355">
    <property type="term" value="P:regulation of DNA-templated transcription"/>
    <property type="evidence" value="ECO:0007669"/>
    <property type="project" value="InterPro"/>
</dbReference>
<dbReference type="SUPFAM" id="SSF46785">
    <property type="entry name" value="Winged helix' DNA-binding domain"/>
    <property type="match status" value="1"/>
</dbReference>
<feature type="region of interest" description="Disordered" evidence="2">
    <location>
        <begin position="1"/>
        <end position="27"/>
    </location>
</feature>
<protein>
    <submittedName>
        <fullName evidence="4">Putative NBD/HSP70 family sugar kinase</fullName>
    </submittedName>
</protein>
<dbReference type="Gene3D" id="3.30.420.40">
    <property type="match status" value="2"/>
</dbReference>
<evidence type="ECO:0000313" key="5">
    <source>
        <dbReference type="Proteomes" id="UP000246661"/>
    </source>
</evidence>
<dbReference type="Pfam" id="PF09339">
    <property type="entry name" value="HTH_IclR"/>
    <property type="match status" value="1"/>
</dbReference>